<dbReference type="GO" id="GO:0005524">
    <property type="term" value="F:ATP binding"/>
    <property type="evidence" value="ECO:0007669"/>
    <property type="project" value="UniProtKB-KW"/>
</dbReference>
<dbReference type="InterPro" id="IPR029439">
    <property type="entry name" value="Wzt_C"/>
</dbReference>
<dbReference type="RefSeq" id="WP_246372823.1">
    <property type="nucleotide sequence ID" value="NZ_JACIEN010000001.1"/>
</dbReference>
<dbReference type="InterPro" id="IPR050683">
    <property type="entry name" value="Bact_Polysacc_Export_ATP-bd"/>
</dbReference>
<gene>
    <name evidence="7" type="ORF">GGR16_001049</name>
</gene>
<dbReference type="InterPro" id="IPR027417">
    <property type="entry name" value="P-loop_NTPase"/>
</dbReference>
<dbReference type="GO" id="GO:0016887">
    <property type="term" value="F:ATP hydrolysis activity"/>
    <property type="evidence" value="ECO:0007669"/>
    <property type="project" value="InterPro"/>
</dbReference>
<reference evidence="7 8" key="1">
    <citation type="submission" date="2020-08" db="EMBL/GenBank/DDBJ databases">
        <title>Genomic Encyclopedia of Type Strains, Phase IV (KMG-IV): sequencing the most valuable type-strain genomes for metagenomic binning, comparative biology and taxonomic classification.</title>
        <authorList>
            <person name="Goeker M."/>
        </authorList>
    </citation>
    <scope>NUCLEOTIDE SEQUENCE [LARGE SCALE GENOMIC DNA]</scope>
    <source>
        <strain evidence="7 8">DSM 103737</strain>
    </source>
</reference>
<sequence length="458" mass="51070">MAIRVDGVSKVYNLYGNPRDRLKQFVYPRVRKALGAAPRAYYREFWALRDISFEVEQGEAVGIVGRNGSGKSTLLQIITGTLAPTAGSVSVNGRVAGLLELGAGFNPEFSGRENVFMSGALLGLSRREIEEKFDDVAAFADIGEHLDQPTKTYSSGMLVRLAFAVHVQLKPDILIVDEALAVGDALFQKRCFSKIASLRDQGVTLLFVSHDQETVRTLTNRALLLREGRAVTFGPSADVIFAYRRQLHEEEVQAFTSGFGRQRAPSAAVDPVDPNDALNNSGVDTVDPPDPRNEVTRQFGTYDVEVRKVEVLGEGGEAKPVYYPGDRQEIRITLVANKKIKNLNVFIRIRNKEGVKIYSWGTMNQDQWLRSSGAQEPLFWERQFEAGEEFSVKIHHDCPLGPNLYEVQAGVAQEKDLEYGEQKILHWVDEAAFFTMAIKRLEYFFGGINDLRATAECV</sequence>
<comment type="caution">
    <text evidence="7">The sequence shown here is derived from an EMBL/GenBank/DDBJ whole genome shotgun (WGS) entry which is preliminary data.</text>
</comment>
<evidence type="ECO:0000256" key="4">
    <source>
        <dbReference type="ARBA" id="ARBA00022840"/>
    </source>
</evidence>
<dbReference type="CDD" id="cd10147">
    <property type="entry name" value="Wzt_C-like"/>
    <property type="match status" value="1"/>
</dbReference>
<dbReference type="PANTHER" id="PTHR46743">
    <property type="entry name" value="TEICHOIC ACIDS EXPORT ATP-BINDING PROTEIN TAGH"/>
    <property type="match status" value="1"/>
</dbReference>
<evidence type="ECO:0000259" key="6">
    <source>
        <dbReference type="PROSITE" id="PS50893"/>
    </source>
</evidence>
<evidence type="ECO:0000313" key="8">
    <source>
        <dbReference type="Proteomes" id="UP000577362"/>
    </source>
</evidence>
<dbReference type="Pfam" id="PF00005">
    <property type="entry name" value="ABC_tran"/>
    <property type="match status" value="1"/>
</dbReference>
<dbReference type="Gene3D" id="3.40.50.300">
    <property type="entry name" value="P-loop containing nucleotide triphosphate hydrolases"/>
    <property type="match status" value="1"/>
</dbReference>
<accession>A0A840BTY2</accession>
<dbReference type="GO" id="GO:0016020">
    <property type="term" value="C:membrane"/>
    <property type="evidence" value="ECO:0007669"/>
    <property type="project" value="InterPro"/>
</dbReference>
<dbReference type="AlphaFoldDB" id="A0A840BTY2"/>
<dbReference type="GO" id="GO:0140359">
    <property type="term" value="F:ABC-type transporter activity"/>
    <property type="evidence" value="ECO:0007669"/>
    <property type="project" value="InterPro"/>
</dbReference>
<dbReference type="InterPro" id="IPR015860">
    <property type="entry name" value="ABC_transpr_TagH-like"/>
</dbReference>
<proteinExistence type="inferred from homology"/>
<organism evidence="7 8">
    <name type="scientific">Chelatococcus caeni</name>
    <dbReference type="NCBI Taxonomy" id="1348468"/>
    <lineage>
        <taxon>Bacteria</taxon>
        <taxon>Pseudomonadati</taxon>
        <taxon>Pseudomonadota</taxon>
        <taxon>Alphaproteobacteria</taxon>
        <taxon>Hyphomicrobiales</taxon>
        <taxon>Chelatococcaceae</taxon>
        <taxon>Chelatococcus</taxon>
    </lineage>
</organism>
<comment type="similarity">
    <text evidence="1">Belongs to the ABC transporter superfamily.</text>
</comment>
<keyword evidence="8" id="KW-1185">Reference proteome</keyword>
<name>A0A840BTY2_9HYPH</name>
<protein>
    <submittedName>
        <fullName evidence="7">Lipopolysaccharide transport system ATP-binding protein</fullName>
    </submittedName>
</protein>
<keyword evidence="3" id="KW-0547">Nucleotide-binding</keyword>
<evidence type="ECO:0000256" key="2">
    <source>
        <dbReference type="ARBA" id="ARBA00022448"/>
    </source>
</evidence>
<keyword evidence="4 7" id="KW-0067">ATP-binding</keyword>
<dbReference type="SUPFAM" id="SSF52540">
    <property type="entry name" value="P-loop containing nucleoside triphosphate hydrolases"/>
    <property type="match status" value="1"/>
</dbReference>
<dbReference type="CDD" id="cd03220">
    <property type="entry name" value="ABC_KpsT_Wzt"/>
    <property type="match status" value="1"/>
</dbReference>
<dbReference type="SMART" id="SM00382">
    <property type="entry name" value="AAA"/>
    <property type="match status" value="1"/>
</dbReference>
<feature type="domain" description="ABC transporter" evidence="6">
    <location>
        <begin position="3"/>
        <end position="252"/>
    </location>
</feature>
<dbReference type="InterPro" id="IPR003439">
    <property type="entry name" value="ABC_transporter-like_ATP-bd"/>
</dbReference>
<evidence type="ECO:0000313" key="7">
    <source>
        <dbReference type="EMBL" id="MBB4016043.1"/>
    </source>
</evidence>
<dbReference type="Proteomes" id="UP000577362">
    <property type="component" value="Unassembled WGS sequence"/>
</dbReference>
<keyword evidence="2" id="KW-0813">Transport</keyword>
<feature type="region of interest" description="Disordered" evidence="5">
    <location>
        <begin position="263"/>
        <end position="295"/>
    </location>
</feature>
<dbReference type="PANTHER" id="PTHR46743:SF2">
    <property type="entry name" value="TEICHOIC ACIDS EXPORT ATP-BINDING PROTEIN TAGH"/>
    <property type="match status" value="1"/>
</dbReference>
<evidence type="ECO:0000256" key="3">
    <source>
        <dbReference type="ARBA" id="ARBA00022741"/>
    </source>
</evidence>
<evidence type="ECO:0000256" key="5">
    <source>
        <dbReference type="SAM" id="MobiDB-lite"/>
    </source>
</evidence>
<dbReference type="InterPro" id="IPR003593">
    <property type="entry name" value="AAA+_ATPase"/>
</dbReference>
<dbReference type="Gene3D" id="2.70.50.60">
    <property type="entry name" value="abc- transporter (atp binding component) like domain"/>
    <property type="match status" value="1"/>
</dbReference>
<evidence type="ECO:0000256" key="1">
    <source>
        <dbReference type="ARBA" id="ARBA00005417"/>
    </source>
</evidence>
<dbReference type="Pfam" id="PF14524">
    <property type="entry name" value="Wzt_C"/>
    <property type="match status" value="1"/>
</dbReference>
<dbReference type="EMBL" id="JACIEN010000001">
    <property type="protein sequence ID" value="MBB4016043.1"/>
    <property type="molecule type" value="Genomic_DNA"/>
</dbReference>
<dbReference type="PROSITE" id="PS50893">
    <property type="entry name" value="ABC_TRANSPORTER_2"/>
    <property type="match status" value="1"/>
</dbReference>